<evidence type="ECO:0000256" key="1">
    <source>
        <dbReference type="ARBA" id="ARBA00004123"/>
    </source>
</evidence>
<keyword evidence="14" id="KW-1185">Reference proteome</keyword>
<dbReference type="InterPro" id="IPR010655">
    <property type="entry name" value="Clp1_C"/>
</dbReference>
<evidence type="ECO:0000256" key="8">
    <source>
        <dbReference type="HAMAP-Rule" id="MF_03035"/>
    </source>
</evidence>
<dbReference type="GO" id="GO:0005524">
    <property type="term" value="F:ATP binding"/>
    <property type="evidence" value="ECO:0007669"/>
    <property type="project" value="UniProtKB-UniRule"/>
</dbReference>
<dbReference type="GO" id="GO:0051731">
    <property type="term" value="F:polynucleotide 5'-hydroxyl-kinase activity"/>
    <property type="evidence" value="ECO:0007669"/>
    <property type="project" value="InterPro"/>
</dbReference>
<dbReference type="InterPro" id="IPR038238">
    <property type="entry name" value="Clp1_C_sf"/>
</dbReference>
<comment type="subcellular location">
    <subcellularLocation>
        <location evidence="1 8">Nucleus</location>
    </subcellularLocation>
</comment>
<evidence type="ECO:0000259" key="10">
    <source>
        <dbReference type="Pfam" id="PF06807"/>
    </source>
</evidence>
<keyword evidence="6 8" id="KW-0067">ATP-binding</keyword>
<reference evidence="13" key="1">
    <citation type="submission" date="2023-02" db="EMBL/GenBank/DDBJ databases">
        <title>Identification and recombinant expression of a fungal hydrolase from Papiliotrema laurentii that hydrolyzes apple cutin and clears colloidal polyester polyurethane.</title>
        <authorList>
            <consortium name="DOE Joint Genome Institute"/>
            <person name="Roman V.A."/>
            <person name="Bojanowski C."/>
            <person name="Crable B.R."/>
            <person name="Wagner D.N."/>
            <person name="Hung C.S."/>
            <person name="Nadeau L.J."/>
            <person name="Schratz L."/>
            <person name="Haridas S."/>
            <person name="Pangilinan J."/>
            <person name="Lipzen A."/>
            <person name="Na H."/>
            <person name="Yan M."/>
            <person name="Ng V."/>
            <person name="Grigoriev I.V."/>
            <person name="Spatafora J.W."/>
            <person name="Barlow D."/>
            <person name="Biffinger J."/>
            <person name="Kelley-Loughnane N."/>
            <person name="Varaljay V.A."/>
            <person name="Crookes-Goodson W.J."/>
        </authorList>
    </citation>
    <scope>NUCLEOTIDE SEQUENCE</scope>
    <source>
        <strain evidence="13">5307AH</strain>
    </source>
</reference>
<evidence type="ECO:0000313" key="14">
    <source>
        <dbReference type="Proteomes" id="UP001182556"/>
    </source>
</evidence>
<evidence type="ECO:0000256" key="9">
    <source>
        <dbReference type="SAM" id="MobiDB-lite"/>
    </source>
</evidence>
<dbReference type="InterPro" id="IPR028606">
    <property type="entry name" value="Clp1"/>
</dbReference>
<comment type="function">
    <text evidence="8">Required for endonucleolytic cleavage during polyadenylation-dependent pre-mRNA 3'-end formation.</text>
</comment>
<keyword evidence="7 8" id="KW-0539">Nucleus</keyword>
<dbReference type="GO" id="GO:0006388">
    <property type="term" value="P:tRNA splicing, via endonucleolytic cleavage and ligation"/>
    <property type="evidence" value="ECO:0007669"/>
    <property type="project" value="TreeGrafter"/>
</dbReference>
<dbReference type="InterPro" id="IPR045116">
    <property type="entry name" value="Clp1/Grc3"/>
</dbReference>
<dbReference type="PANTHER" id="PTHR12755:SF6">
    <property type="entry name" value="POLYRIBONUCLEOTIDE 5'-HYDROXYL-KINASE CLP1"/>
    <property type="match status" value="1"/>
</dbReference>
<dbReference type="Pfam" id="PF16575">
    <property type="entry name" value="CLP1_P"/>
    <property type="match status" value="1"/>
</dbReference>
<name>A0AAD9FVK7_PAPLA</name>
<dbReference type="Gene3D" id="2.40.30.330">
    <property type="entry name" value="Pre-mRNA cleavage complex subunit Clp1, C-terminal domain"/>
    <property type="match status" value="1"/>
</dbReference>
<feature type="region of interest" description="Disordered" evidence="9">
    <location>
        <begin position="439"/>
        <end position="464"/>
    </location>
</feature>
<comment type="similarity">
    <text evidence="8">Belongs to the Clp1 family. Clp1 subfamily.</text>
</comment>
<dbReference type="GO" id="GO:0005849">
    <property type="term" value="C:mRNA cleavage factor complex"/>
    <property type="evidence" value="ECO:0007669"/>
    <property type="project" value="UniProtKB-UniRule"/>
</dbReference>
<dbReference type="EMBL" id="JAODAN010000001">
    <property type="protein sequence ID" value="KAK1927034.1"/>
    <property type="molecule type" value="Genomic_DNA"/>
</dbReference>
<dbReference type="GO" id="GO:0031124">
    <property type="term" value="P:mRNA 3'-end processing"/>
    <property type="evidence" value="ECO:0007669"/>
    <property type="project" value="UniProtKB-UniRule"/>
</dbReference>
<evidence type="ECO:0000256" key="3">
    <source>
        <dbReference type="ARBA" id="ARBA00019824"/>
    </source>
</evidence>
<dbReference type="InterPro" id="IPR038239">
    <property type="entry name" value="Clp1_N_sf"/>
</dbReference>
<feature type="binding site" evidence="8">
    <location>
        <begin position="131"/>
        <end position="136"/>
    </location>
    <ligand>
        <name>ATP</name>
        <dbReference type="ChEBI" id="CHEBI:30616"/>
    </ligand>
</feature>
<dbReference type="InterPro" id="IPR032319">
    <property type="entry name" value="CLP1_P"/>
</dbReference>
<evidence type="ECO:0000259" key="12">
    <source>
        <dbReference type="Pfam" id="PF16575"/>
    </source>
</evidence>
<dbReference type="Pfam" id="PF16573">
    <property type="entry name" value="CLP1_N"/>
    <property type="match status" value="1"/>
</dbReference>
<feature type="compositionally biased region" description="Basic and acidic residues" evidence="9">
    <location>
        <begin position="439"/>
        <end position="457"/>
    </location>
</feature>
<dbReference type="SUPFAM" id="SSF52540">
    <property type="entry name" value="P-loop containing nucleoside triphosphate hydrolases"/>
    <property type="match status" value="1"/>
</dbReference>
<comment type="caution">
    <text evidence="13">The sequence shown here is derived from an EMBL/GenBank/DDBJ whole genome shotgun (WGS) entry which is preliminary data.</text>
</comment>
<keyword evidence="4 8" id="KW-0507">mRNA processing</keyword>
<dbReference type="AlphaFoldDB" id="A0AAD9FVK7"/>
<dbReference type="Gene3D" id="3.40.50.300">
    <property type="entry name" value="P-loop containing nucleotide triphosphate hydrolases"/>
    <property type="match status" value="1"/>
</dbReference>
<sequence>MTAIEQHFIHLEAQSEWRFELEADENIAIRVQSPDPVYINSEELAPVTWYPLHHYLKGAIYAPTPAKIELSSVPASQYSSTSTTQPALISLHIALERLRILARRTISGTAANFHGDEVRRGPRVMVLGPPSSGKTTVVKNLVNMALSSGLGWTPGVIGLDPSSPSNLIPGSLSLSTPSNPIPTHHLAHPMGSPPSSIPSNTLGADVPTIGWWYGHLEPTNKGVDVWRKLVDDMGQRWKERCEKDPIVAASGAFIDTSSAFVNPMLGTRKDDPKARYSLVAHAINTFEVDTLVVIGHEKLTIDLTRLFPMVRIIRIPKSGGTVDLDDAYRQIAQSQQVRGYFYGEPNLPREISSLSGRMVGLESGLSPYSFQIGWETLTILRVGEENAAPSTALPLGSTRILSPTRLTRVDPSGPAHITRLLNTVLAVVQLVPGDRIKKDKPAEDVKQEVKEEAKPEVEADGDEGVDQAMPEVEDEEEVPFKEEIGWREVTGFIVITAIDTLRKKFTILSPSPGKLPSKVAIAGSIEWVDSE</sequence>
<dbReference type="InterPro" id="IPR032324">
    <property type="entry name" value="Clp1_N"/>
</dbReference>
<feature type="domain" description="Clp1 N-terminal" evidence="11">
    <location>
        <begin position="10"/>
        <end position="100"/>
    </location>
</feature>
<dbReference type="Gene3D" id="2.60.120.1030">
    <property type="entry name" value="Clp1, DNA binding domain"/>
    <property type="match status" value="1"/>
</dbReference>
<evidence type="ECO:0000256" key="2">
    <source>
        <dbReference type="ARBA" id="ARBA00018706"/>
    </source>
</evidence>
<dbReference type="Proteomes" id="UP001182556">
    <property type="component" value="Unassembled WGS sequence"/>
</dbReference>
<accession>A0AAD9FVK7</accession>
<feature type="domain" description="Clp1 P-loop" evidence="12">
    <location>
        <begin position="128"/>
        <end position="343"/>
    </location>
</feature>
<dbReference type="PANTHER" id="PTHR12755">
    <property type="entry name" value="CLEAVAGE/POLYADENYLATION FACTOR IA SUBUNIT CLP1P"/>
    <property type="match status" value="1"/>
</dbReference>
<evidence type="ECO:0000256" key="6">
    <source>
        <dbReference type="ARBA" id="ARBA00022840"/>
    </source>
</evidence>
<evidence type="ECO:0000259" key="11">
    <source>
        <dbReference type="Pfam" id="PF16573"/>
    </source>
</evidence>
<feature type="binding site" evidence="8">
    <location>
        <position position="57"/>
    </location>
    <ligand>
        <name>ATP</name>
        <dbReference type="ChEBI" id="CHEBI:30616"/>
    </ligand>
</feature>
<dbReference type="HAMAP" id="MF_03035">
    <property type="entry name" value="Clp1"/>
    <property type="match status" value="1"/>
</dbReference>
<feature type="binding site" evidence="8">
    <location>
        <position position="16"/>
    </location>
    <ligand>
        <name>ATP</name>
        <dbReference type="ChEBI" id="CHEBI:30616"/>
    </ligand>
</feature>
<evidence type="ECO:0000256" key="5">
    <source>
        <dbReference type="ARBA" id="ARBA00022741"/>
    </source>
</evidence>
<comment type="subunit">
    <text evidence="8">Component of a pre-mRNA cleavage factor complex. Interacts directly with PCF11.</text>
</comment>
<evidence type="ECO:0000313" key="13">
    <source>
        <dbReference type="EMBL" id="KAK1927034.1"/>
    </source>
</evidence>
<feature type="domain" description="Clp1 C-terminal" evidence="10">
    <location>
        <begin position="365"/>
        <end position="529"/>
    </location>
</feature>
<organism evidence="13 14">
    <name type="scientific">Papiliotrema laurentii</name>
    <name type="common">Cryptococcus laurentii</name>
    <dbReference type="NCBI Taxonomy" id="5418"/>
    <lineage>
        <taxon>Eukaryota</taxon>
        <taxon>Fungi</taxon>
        <taxon>Dikarya</taxon>
        <taxon>Basidiomycota</taxon>
        <taxon>Agaricomycotina</taxon>
        <taxon>Tremellomycetes</taxon>
        <taxon>Tremellales</taxon>
        <taxon>Rhynchogastremaceae</taxon>
        <taxon>Papiliotrema</taxon>
    </lineage>
</organism>
<keyword evidence="5 8" id="KW-0547">Nucleotide-binding</keyword>
<proteinExistence type="inferred from homology"/>
<dbReference type="Pfam" id="PF06807">
    <property type="entry name" value="Clp1"/>
    <property type="match status" value="1"/>
</dbReference>
<protein>
    <recommendedName>
        <fullName evidence="3">Polynucleotide 5'-hydroxyl-kinase GRC3</fullName>
    </recommendedName>
    <alternativeName>
        <fullName evidence="2">Polynucleotide 5'-hydroxyl-kinase grc3</fullName>
    </alternativeName>
</protein>
<gene>
    <name evidence="8" type="primary">CLP1</name>
    <name evidence="13" type="ORF">DB88DRAFT_476462</name>
</gene>
<dbReference type="InterPro" id="IPR027417">
    <property type="entry name" value="P-loop_NTPase"/>
</dbReference>
<evidence type="ECO:0000256" key="7">
    <source>
        <dbReference type="ARBA" id="ARBA00023242"/>
    </source>
</evidence>
<evidence type="ECO:0000256" key="4">
    <source>
        <dbReference type="ARBA" id="ARBA00022664"/>
    </source>
</evidence>